<dbReference type="PANTHER" id="PTHR43384">
    <property type="entry name" value="SEPTUM SITE-DETERMINING PROTEIN MIND HOMOLOG, CHLOROPLASTIC-RELATED"/>
    <property type="match status" value="1"/>
</dbReference>
<dbReference type="GO" id="GO:0005829">
    <property type="term" value="C:cytosol"/>
    <property type="evidence" value="ECO:0007669"/>
    <property type="project" value="TreeGrafter"/>
</dbReference>
<sequence length="450" mass="46038">MSALSDPTPVPVLCAVRGPAEAGVATTLAADPGTVVVRRCADVAELLAASAAGLGAVAVVSSDLTGLDRSAVAALHEAGVRVVVLHDDTAHEEQRVRALGPDRLLALTTALADGATLAGTVRDALRDPARPETGAMPRLDEAPVVRRAGSVVAVWGPTGAPGRSTVAVNLAAELAGAGRRTGRRRGGTAEPGVEVLLADADTYGGVVAQLLGMLDESVGLASASRAAAQGVLDAVTLARLSPYVLARLRVLTGITRPARWVELPSSSLDVVWEKAREIADVTVVDCGFSLEHDELLTYDTRAPQRNAATLSALGAADVVVVVGGADPVGIQRLVRALGDLDDAGVLAPRVVVVNRVRGRASGSRPAQAVSDVLARYAGVDAPVLLPDDPAACDRAVLEGRVIAECAPSSSVRSALTALTGRVRELLPARQAPDGSGLGDPVRREALERAH</sequence>
<dbReference type="Gene3D" id="3.40.50.300">
    <property type="entry name" value="P-loop containing nucleotide triphosphate hydrolases"/>
    <property type="match status" value="1"/>
</dbReference>
<evidence type="ECO:0000313" key="5">
    <source>
        <dbReference type="Proteomes" id="UP000326702"/>
    </source>
</evidence>
<keyword evidence="2" id="KW-0067">ATP-binding</keyword>
<evidence type="ECO:0000256" key="1">
    <source>
        <dbReference type="ARBA" id="ARBA00022741"/>
    </source>
</evidence>
<evidence type="ECO:0000256" key="2">
    <source>
        <dbReference type="ARBA" id="ARBA00022840"/>
    </source>
</evidence>
<accession>A0A5P9QC50</accession>
<feature type="compositionally biased region" description="Basic and acidic residues" evidence="3">
    <location>
        <begin position="440"/>
        <end position="450"/>
    </location>
</feature>
<protein>
    <recommendedName>
        <fullName evidence="6">CobQ/CobB/MinD/ParA nucleotide binding domain-containing protein</fullName>
    </recommendedName>
</protein>
<dbReference type="KEGG" id="lxl:KDY119_02549"/>
<evidence type="ECO:0008006" key="6">
    <source>
        <dbReference type="Google" id="ProtNLM"/>
    </source>
</evidence>
<evidence type="ECO:0000313" key="4">
    <source>
        <dbReference type="EMBL" id="QFU99023.1"/>
    </source>
</evidence>
<name>A0A5P9QC50_9MICO</name>
<dbReference type="SUPFAM" id="SSF52540">
    <property type="entry name" value="P-loop containing nucleoside triphosphate hydrolases"/>
    <property type="match status" value="1"/>
</dbReference>
<keyword evidence="5" id="KW-1185">Reference proteome</keyword>
<dbReference type="RefSeq" id="WP_153022388.1">
    <property type="nucleotide sequence ID" value="NZ_BAABIH010000004.1"/>
</dbReference>
<dbReference type="GO" id="GO:0016887">
    <property type="term" value="F:ATP hydrolysis activity"/>
    <property type="evidence" value="ECO:0007669"/>
    <property type="project" value="TreeGrafter"/>
</dbReference>
<evidence type="ECO:0000256" key="3">
    <source>
        <dbReference type="SAM" id="MobiDB-lite"/>
    </source>
</evidence>
<dbReference type="GO" id="GO:0005524">
    <property type="term" value="F:ATP binding"/>
    <property type="evidence" value="ECO:0007669"/>
    <property type="project" value="UniProtKB-KW"/>
</dbReference>
<gene>
    <name evidence="4" type="ORF">KDY119_02549</name>
</gene>
<feature type="region of interest" description="Disordered" evidence="3">
    <location>
        <begin position="429"/>
        <end position="450"/>
    </location>
</feature>
<reference evidence="4 5" key="1">
    <citation type="submission" date="2019-10" db="EMBL/GenBank/DDBJ databases">
        <title>Genome sequence of Luteimicrobium xylanilyticum HY-24.</title>
        <authorList>
            <person name="Kim D.Y."/>
            <person name="Park H.-Y."/>
        </authorList>
    </citation>
    <scope>NUCLEOTIDE SEQUENCE [LARGE SCALE GENOMIC DNA]</scope>
    <source>
        <strain evidence="4 5">HY-24</strain>
    </source>
</reference>
<dbReference type="AlphaFoldDB" id="A0A5P9QC50"/>
<dbReference type="EMBL" id="CP045529">
    <property type="protein sequence ID" value="QFU99023.1"/>
    <property type="molecule type" value="Genomic_DNA"/>
</dbReference>
<dbReference type="PANTHER" id="PTHR43384:SF6">
    <property type="entry name" value="SEPTUM SITE-DETERMINING PROTEIN MIND HOMOLOG, CHLOROPLASTIC"/>
    <property type="match status" value="1"/>
</dbReference>
<organism evidence="4 5">
    <name type="scientific">Luteimicrobium xylanilyticum</name>
    <dbReference type="NCBI Taxonomy" id="1133546"/>
    <lineage>
        <taxon>Bacteria</taxon>
        <taxon>Bacillati</taxon>
        <taxon>Actinomycetota</taxon>
        <taxon>Actinomycetes</taxon>
        <taxon>Micrococcales</taxon>
        <taxon>Luteimicrobium</taxon>
    </lineage>
</organism>
<dbReference type="GO" id="GO:0051782">
    <property type="term" value="P:negative regulation of cell division"/>
    <property type="evidence" value="ECO:0007669"/>
    <property type="project" value="TreeGrafter"/>
</dbReference>
<dbReference type="GO" id="GO:0009898">
    <property type="term" value="C:cytoplasmic side of plasma membrane"/>
    <property type="evidence" value="ECO:0007669"/>
    <property type="project" value="TreeGrafter"/>
</dbReference>
<dbReference type="InterPro" id="IPR050625">
    <property type="entry name" value="ParA/MinD_ATPase"/>
</dbReference>
<proteinExistence type="predicted"/>
<dbReference type="InterPro" id="IPR027417">
    <property type="entry name" value="P-loop_NTPase"/>
</dbReference>
<keyword evidence="1" id="KW-0547">Nucleotide-binding</keyword>
<dbReference type="Proteomes" id="UP000326702">
    <property type="component" value="Chromosome"/>
</dbReference>
<dbReference type="OrthoDB" id="3217709at2"/>